<evidence type="ECO:0000256" key="3">
    <source>
        <dbReference type="SAM" id="MobiDB-lite"/>
    </source>
</evidence>
<evidence type="ECO:0000313" key="7">
    <source>
        <dbReference type="Proteomes" id="UP000006753"/>
    </source>
</evidence>
<keyword evidence="7" id="KW-1185">Reference proteome</keyword>
<dbReference type="InterPro" id="IPR007867">
    <property type="entry name" value="GMC_OxRtase_C"/>
</dbReference>
<dbReference type="GO" id="GO:0050660">
    <property type="term" value="F:flavin adenine dinucleotide binding"/>
    <property type="evidence" value="ECO:0007669"/>
    <property type="project" value="InterPro"/>
</dbReference>
<dbReference type="OMA" id="HGCSWWH"/>
<dbReference type="GO" id="GO:0044550">
    <property type="term" value="P:secondary metabolite biosynthetic process"/>
    <property type="evidence" value="ECO:0007669"/>
    <property type="project" value="TreeGrafter"/>
</dbReference>
<evidence type="ECO:0000313" key="6">
    <source>
        <dbReference type="EMBL" id="EKD18170.1"/>
    </source>
</evidence>
<dbReference type="EMBL" id="JH921434">
    <property type="protein sequence ID" value="EKD18170.1"/>
    <property type="molecule type" value="Genomic_DNA"/>
</dbReference>
<feature type="domain" description="Glucose-methanol-choline oxidoreductase C-terminal" evidence="5">
    <location>
        <begin position="309"/>
        <end position="443"/>
    </location>
</feature>
<dbReference type="OrthoDB" id="269227at2759"/>
<sequence length="587" mass="61870">MTASPYVVVGGGTAGLAIASRLAENRNITIALVEAGGFYEQENGNQSLTLGGGSALNAMLYQRGTNGSYQQWADAVGDQTNASLPAAPNGSFIATGEPLHVSFPNTATSFSTWAQLGFRAIGIEDTEDYSSGSLLGHNKTATGVLVKSHGLSYMLNASKEVILSAGAFQSPQLLMFSGAGPQAEFNKHNITCIADRPGVEQNMSDHITSPVTYEINLNTLSSLQFAARASLEYLEKKIGILTSQNADYLAWEKIPANYYSNLTLDAQADLPAFFADWPDLEYFVLKFNAARQLPADGNFGTRQPALITPISRGNISLSSASMDDAPLIKLGWLTNRTDVEITIVATRRARDFWASDAMERVTIGEEVLPGAFLLTDAQIEVWAREHAQTVYHASCTCKMGRLGDPMAVTDSRARVIGVNNLRIVDASTFPLLPQGHTQATIYTMRTSLSLLALTACLSGAALALPQAVSGTTCSDTGDCLPADGGRVFAAVPMAAILKPAARPSKALKAPAGSKAVKAQAKASTAPKAPAGSKAAKAQAKASTAPKGSRRCGAPVLTILISMPRIGFDCVLLEAKPLATLAERLALG</sequence>
<dbReference type="STRING" id="1072389.K1WKK5"/>
<feature type="region of interest" description="Disordered" evidence="3">
    <location>
        <begin position="518"/>
        <end position="549"/>
    </location>
</feature>
<proteinExistence type="inferred from homology"/>
<dbReference type="InParanoid" id="K1WKK5"/>
<feature type="domain" description="Glucose-methanol-choline oxidoreductase N-terminal" evidence="4">
    <location>
        <begin position="136"/>
        <end position="207"/>
    </location>
</feature>
<dbReference type="eggNOG" id="KOG1238">
    <property type="taxonomic scope" value="Eukaryota"/>
</dbReference>
<gene>
    <name evidence="6" type="ORF">MBM_03942</name>
</gene>
<dbReference type="AlphaFoldDB" id="K1WKK5"/>
<evidence type="ECO:0000259" key="5">
    <source>
        <dbReference type="Pfam" id="PF05199"/>
    </source>
</evidence>
<dbReference type="Proteomes" id="UP000006753">
    <property type="component" value="Unassembled WGS sequence"/>
</dbReference>
<accession>K1WKK5</accession>
<dbReference type="Pfam" id="PF05199">
    <property type="entry name" value="GMC_oxred_C"/>
    <property type="match status" value="1"/>
</dbReference>
<evidence type="ECO:0000256" key="2">
    <source>
        <dbReference type="ARBA" id="ARBA00023180"/>
    </source>
</evidence>
<dbReference type="GO" id="GO:0016614">
    <property type="term" value="F:oxidoreductase activity, acting on CH-OH group of donors"/>
    <property type="evidence" value="ECO:0007669"/>
    <property type="project" value="InterPro"/>
</dbReference>
<keyword evidence="2" id="KW-0325">Glycoprotein</keyword>
<evidence type="ECO:0000259" key="4">
    <source>
        <dbReference type="Pfam" id="PF00732"/>
    </source>
</evidence>
<dbReference type="SUPFAM" id="SSF51905">
    <property type="entry name" value="FAD/NAD(P)-binding domain"/>
    <property type="match status" value="1"/>
</dbReference>
<dbReference type="InterPro" id="IPR036188">
    <property type="entry name" value="FAD/NAD-bd_sf"/>
</dbReference>
<dbReference type="Pfam" id="PF00732">
    <property type="entry name" value="GMC_oxred_N"/>
    <property type="match status" value="1"/>
</dbReference>
<organism evidence="6 7">
    <name type="scientific">Marssonina brunnea f. sp. multigermtubi (strain MB_m1)</name>
    <name type="common">Marssonina leaf spot fungus</name>
    <dbReference type="NCBI Taxonomy" id="1072389"/>
    <lineage>
        <taxon>Eukaryota</taxon>
        <taxon>Fungi</taxon>
        <taxon>Dikarya</taxon>
        <taxon>Ascomycota</taxon>
        <taxon>Pezizomycotina</taxon>
        <taxon>Leotiomycetes</taxon>
        <taxon>Helotiales</taxon>
        <taxon>Drepanopezizaceae</taxon>
        <taxon>Drepanopeziza</taxon>
    </lineage>
</organism>
<dbReference type="InterPro" id="IPR000172">
    <property type="entry name" value="GMC_OxRdtase_N"/>
</dbReference>
<dbReference type="SUPFAM" id="SSF54373">
    <property type="entry name" value="FAD-linked reductases, C-terminal domain"/>
    <property type="match status" value="1"/>
</dbReference>
<dbReference type="Gene3D" id="3.30.560.10">
    <property type="entry name" value="Glucose Oxidase, domain 3"/>
    <property type="match status" value="2"/>
</dbReference>
<protein>
    <submittedName>
        <fullName evidence="6">Glucose-methanol-choline (Gmc) oxidoreductase</fullName>
    </submittedName>
</protein>
<dbReference type="HOGENOM" id="CLU_464659_0_0_1"/>
<reference evidence="6 7" key="1">
    <citation type="journal article" date="2012" name="BMC Genomics">
        <title>Sequencing the genome of Marssonina brunnea reveals fungus-poplar co-evolution.</title>
        <authorList>
            <person name="Zhu S."/>
            <person name="Cao Y.-Z."/>
            <person name="Jiang C."/>
            <person name="Tan B.-Y."/>
            <person name="Wang Z."/>
            <person name="Feng S."/>
            <person name="Zhang L."/>
            <person name="Su X.-H."/>
            <person name="Brejova B."/>
            <person name="Vinar T."/>
            <person name="Xu M."/>
            <person name="Wang M.-X."/>
            <person name="Zhang S.-G."/>
            <person name="Huang M.-R."/>
            <person name="Wu R."/>
            <person name="Zhou Y."/>
        </authorList>
    </citation>
    <scope>NUCLEOTIDE SEQUENCE [LARGE SCALE GENOMIC DNA]</scope>
    <source>
        <strain evidence="6 7">MB_m1</strain>
    </source>
</reference>
<evidence type="ECO:0000256" key="1">
    <source>
        <dbReference type="ARBA" id="ARBA00010790"/>
    </source>
</evidence>
<name>K1WKK5_MARBU</name>
<feature type="compositionally biased region" description="Low complexity" evidence="3">
    <location>
        <begin position="518"/>
        <end position="546"/>
    </location>
</feature>
<dbReference type="PANTHER" id="PTHR11552">
    <property type="entry name" value="GLUCOSE-METHANOL-CHOLINE GMC OXIDOREDUCTASE"/>
    <property type="match status" value="1"/>
</dbReference>
<dbReference type="Gene3D" id="3.50.50.60">
    <property type="entry name" value="FAD/NAD(P)-binding domain"/>
    <property type="match status" value="3"/>
</dbReference>
<dbReference type="KEGG" id="mbe:MBM_03942"/>
<dbReference type="InterPro" id="IPR012132">
    <property type="entry name" value="GMC_OxRdtase"/>
</dbReference>
<comment type="similarity">
    <text evidence="1">Belongs to the GMC oxidoreductase family.</text>
</comment>
<dbReference type="PANTHER" id="PTHR11552:SF138">
    <property type="entry name" value="DEHYDROGENASE PKFF-RELATED"/>
    <property type="match status" value="1"/>
</dbReference>